<dbReference type="AlphaFoldDB" id="A0A9P4Y7X0"/>
<gene>
    <name evidence="2" type="ORF">M406DRAFT_250026</name>
</gene>
<dbReference type="Proteomes" id="UP000803844">
    <property type="component" value="Unassembled WGS sequence"/>
</dbReference>
<reference evidence="2" key="1">
    <citation type="journal article" date="2020" name="Phytopathology">
        <title>Genome sequence of the chestnut blight fungus Cryphonectria parasitica EP155: A fundamental resource for an archetypical invasive plant pathogen.</title>
        <authorList>
            <person name="Crouch J.A."/>
            <person name="Dawe A."/>
            <person name="Aerts A."/>
            <person name="Barry K."/>
            <person name="Churchill A.C.L."/>
            <person name="Grimwood J."/>
            <person name="Hillman B."/>
            <person name="Milgroom M.G."/>
            <person name="Pangilinan J."/>
            <person name="Smith M."/>
            <person name="Salamov A."/>
            <person name="Schmutz J."/>
            <person name="Yadav J."/>
            <person name="Grigoriev I.V."/>
            <person name="Nuss D."/>
        </authorList>
    </citation>
    <scope>NUCLEOTIDE SEQUENCE</scope>
    <source>
        <strain evidence="2">EP155</strain>
    </source>
</reference>
<proteinExistence type="predicted"/>
<dbReference type="EMBL" id="MU032345">
    <property type="protein sequence ID" value="KAF3768376.1"/>
    <property type="molecule type" value="Genomic_DNA"/>
</dbReference>
<dbReference type="RefSeq" id="XP_040779337.1">
    <property type="nucleotide sequence ID" value="XM_040916665.1"/>
</dbReference>
<evidence type="ECO:0000256" key="1">
    <source>
        <dbReference type="SAM" id="MobiDB-lite"/>
    </source>
</evidence>
<protein>
    <submittedName>
        <fullName evidence="2">Uncharacterized protein</fullName>
    </submittedName>
</protein>
<comment type="caution">
    <text evidence="2">The sequence shown here is derived from an EMBL/GenBank/DDBJ whole genome shotgun (WGS) entry which is preliminary data.</text>
</comment>
<sequence length="89" mass="10158">TFCYNNNCLTYLSNKEDSEWFPQKPRRHRQIATAERGYTPSTTTSSNNSDCSDITERSIQALKEELNNSALRYSSSSVPDTITREMNKG</sequence>
<keyword evidence="3" id="KW-1185">Reference proteome</keyword>
<organism evidence="2 3">
    <name type="scientific">Cryphonectria parasitica (strain ATCC 38755 / EP155)</name>
    <dbReference type="NCBI Taxonomy" id="660469"/>
    <lineage>
        <taxon>Eukaryota</taxon>
        <taxon>Fungi</taxon>
        <taxon>Dikarya</taxon>
        <taxon>Ascomycota</taxon>
        <taxon>Pezizomycotina</taxon>
        <taxon>Sordariomycetes</taxon>
        <taxon>Sordariomycetidae</taxon>
        <taxon>Diaporthales</taxon>
        <taxon>Cryphonectriaceae</taxon>
        <taxon>Cryphonectria-Endothia species complex</taxon>
        <taxon>Cryphonectria</taxon>
    </lineage>
</organism>
<name>A0A9P4Y7X0_CRYP1</name>
<accession>A0A9P4Y7X0</accession>
<feature type="non-terminal residue" evidence="2">
    <location>
        <position position="1"/>
    </location>
</feature>
<feature type="region of interest" description="Disordered" evidence="1">
    <location>
        <begin position="22"/>
        <end position="53"/>
    </location>
</feature>
<dbReference type="OrthoDB" id="4899847at2759"/>
<feature type="compositionally biased region" description="Low complexity" evidence="1">
    <location>
        <begin position="39"/>
        <end position="52"/>
    </location>
</feature>
<evidence type="ECO:0000313" key="2">
    <source>
        <dbReference type="EMBL" id="KAF3768376.1"/>
    </source>
</evidence>
<evidence type="ECO:0000313" key="3">
    <source>
        <dbReference type="Proteomes" id="UP000803844"/>
    </source>
</evidence>
<dbReference type="GeneID" id="63833794"/>